<dbReference type="RefSeq" id="WP_012859831.1">
    <property type="nucleotide sequence ID" value="NC_013517.1"/>
</dbReference>
<evidence type="ECO:0000313" key="2">
    <source>
        <dbReference type="EMBL" id="ACZ07232.1"/>
    </source>
</evidence>
<evidence type="ECO:0000256" key="1">
    <source>
        <dbReference type="SAM" id="Coils"/>
    </source>
</evidence>
<dbReference type="HOGENOM" id="CLU_665471_0_0_0"/>
<feature type="coiled-coil region" evidence="1">
    <location>
        <begin position="36"/>
        <end position="63"/>
    </location>
</feature>
<proteinExistence type="predicted"/>
<dbReference type="EMBL" id="CP001739">
    <property type="protein sequence ID" value="ACZ07232.1"/>
    <property type="molecule type" value="Genomic_DNA"/>
</dbReference>
<gene>
    <name evidence="2" type="ordered locus">Sterm_0348</name>
</gene>
<reference evidence="3" key="1">
    <citation type="submission" date="2009-09" db="EMBL/GenBank/DDBJ databases">
        <title>The complete chromosome of Sebaldella termitidis ATCC 33386.</title>
        <authorList>
            <consortium name="US DOE Joint Genome Institute (JGI-PGF)"/>
            <person name="Lucas S."/>
            <person name="Copeland A."/>
            <person name="Lapidus A."/>
            <person name="Glavina del Rio T."/>
            <person name="Dalin E."/>
            <person name="Tice H."/>
            <person name="Bruce D."/>
            <person name="Goodwin L."/>
            <person name="Pitluck S."/>
            <person name="Kyrpides N."/>
            <person name="Mavromatis K."/>
            <person name="Ivanova N."/>
            <person name="Mikhailova N."/>
            <person name="Sims D."/>
            <person name="Meincke L."/>
            <person name="Brettin T."/>
            <person name="Detter J.C."/>
            <person name="Han C."/>
            <person name="Larimer F."/>
            <person name="Land M."/>
            <person name="Hauser L."/>
            <person name="Markowitz V."/>
            <person name="Cheng J.F."/>
            <person name="Hugenholtz P."/>
            <person name="Woyke T."/>
            <person name="Wu D."/>
            <person name="Eisen J.A."/>
        </authorList>
    </citation>
    <scope>NUCLEOTIDE SEQUENCE [LARGE SCALE GENOMIC DNA]</scope>
    <source>
        <strain evidence="3">ATCC 33386 / NCTC 11300</strain>
    </source>
</reference>
<evidence type="ECO:0000313" key="3">
    <source>
        <dbReference type="Proteomes" id="UP000000845"/>
    </source>
</evidence>
<dbReference type="Proteomes" id="UP000000845">
    <property type="component" value="Chromosome"/>
</dbReference>
<reference evidence="2 3" key="2">
    <citation type="journal article" date="2010" name="Stand. Genomic Sci.">
        <title>Complete genome sequence of Sebaldella termitidis type strain (NCTC 11300).</title>
        <authorList>
            <person name="Harmon-Smith M."/>
            <person name="Celia L."/>
            <person name="Chertkov O."/>
            <person name="Lapidus A."/>
            <person name="Copeland A."/>
            <person name="Glavina Del Rio T."/>
            <person name="Nolan M."/>
            <person name="Lucas S."/>
            <person name="Tice H."/>
            <person name="Cheng J.F."/>
            <person name="Han C."/>
            <person name="Detter J.C."/>
            <person name="Bruce D."/>
            <person name="Goodwin L."/>
            <person name="Pitluck S."/>
            <person name="Pati A."/>
            <person name="Liolios K."/>
            <person name="Ivanova N."/>
            <person name="Mavromatis K."/>
            <person name="Mikhailova N."/>
            <person name="Chen A."/>
            <person name="Palaniappan K."/>
            <person name="Land M."/>
            <person name="Hauser L."/>
            <person name="Chang Y.J."/>
            <person name="Jeffries C.D."/>
            <person name="Brettin T."/>
            <person name="Goker M."/>
            <person name="Beck B."/>
            <person name="Bristow J."/>
            <person name="Eisen J.A."/>
            <person name="Markowitz V."/>
            <person name="Hugenholtz P."/>
            <person name="Kyrpides N.C."/>
            <person name="Klenk H.P."/>
            <person name="Chen F."/>
        </authorList>
    </citation>
    <scope>NUCLEOTIDE SEQUENCE [LARGE SCALE GENOMIC DNA]</scope>
    <source>
        <strain evidence="3">ATCC 33386 / NCTC 11300</strain>
    </source>
</reference>
<dbReference type="AlphaFoldDB" id="D1ALW4"/>
<name>D1ALW4_SEBTE</name>
<accession>D1ALW4</accession>
<keyword evidence="1" id="KW-0175">Coiled coil</keyword>
<evidence type="ECO:0008006" key="4">
    <source>
        <dbReference type="Google" id="ProtNLM"/>
    </source>
</evidence>
<dbReference type="KEGG" id="str:Sterm_0348"/>
<keyword evidence="3" id="KW-1185">Reference proteome</keyword>
<dbReference type="STRING" id="526218.Sterm_0348"/>
<protein>
    <recommendedName>
        <fullName evidence="4">Normocyte-binding protein</fullName>
    </recommendedName>
</protein>
<sequence length="413" mass="49533">MEYINKIIKEALKNIKNDEERNFLRELSTSLIPQLINDFSQKLDEIQNEVDNLFQSNNRYINTVPVNKEELENYKETLFPVLNDDIRVIKKDKKKKTDIYLKKIFLDMNYKEIENFKNHKLSAKLKNGNNYGLEVYAVQCQDYVEKEKELAEVFESNNIDWEVLYTPYSRRFFEIYAKKNSYEINYDNADIEIDYGKYTENIYENYFLAWNIEEKEVLADQISVENIKGRVYEHRIFSSNAKNDLVKIINGKIFRIDREKEKLFVYSDVASSRNWKVWNIKDTGKNTYTNLKFKVLGNSKINDFITRFKGNSPLRTRSESEIFEIINSFSDIKNLRLKSITVDEYTEKTADSFDMNKVFNEKKTFKRNNRGKLNLYFECIEKDRYFTDELSYILSCIEYKYPEYEVKGITEWK</sequence>
<organism evidence="2 3">
    <name type="scientific">Sebaldella termitidis (strain ATCC 33386 / NCTC 11300)</name>
    <dbReference type="NCBI Taxonomy" id="526218"/>
    <lineage>
        <taxon>Bacteria</taxon>
        <taxon>Fusobacteriati</taxon>
        <taxon>Fusobacteriota</taxon>
        <taxon>Fusobacteriia</taxon>
        <taxon>Fusobacteriales</taxon>
        <taxon>Leptotrichiaceae</taxon>
        <taxon>Sebaldella</taxon>
    </lineage>
</organism>
<dbReference type="eggNOG" id="ENOG502Z8RQ">
    <property type="taxonomic scope" value="Bacteria"/>
</dbReference>